<proteinExistence type="predicted"/>
<accession>M2MXY5</accession>
<dbReference type="EMBL" id="KB445564">
    <property type="protein sequence ID" value="EMC91494.1"/>
    <property type="molecule type" value="Genomic_DNA"/>
</dbReference>
<evidence type="ECO:0000259" key="2">
    <source>
        <dbReference type="Pfam" id="PF24808"/>
    </source>
</evidence>
<dbReference type="Proteomes" id="UP000011761">
    <property type="component" value="Unassembled WGS sequence"/>
</dbReference>
<dbReference type="OMA" id="CSAQRNT"/>
<dbReference type="KEGG" id="bcom:BAUCODRAFT_330190"/>
<dbReference type="InterPro" id="IPR056124">
    <property type="entry name" value="DUF7707"/>
</dbReference>
<dbReference type="Pfam" id="PF24808">
    <property type="entry name" value="DUF7707"/>
    <property type="match status" value="1"/>
</dbReference>
<keyword evidence="1" id="KW-0732">Signal</keyword>
<feature type="signal peptide" evidence="1">
    <location>
        <begin position="1"/>
        <end position="19"/>
    </location>
</feature>
<feature type="chain" id="PRO_5004021752" description="DUF7707 domain-containing protein" evidence="1">
    <location>
        <begin position="20"/>
        <end position="223"/>
    </location>
</feature>
<sequence>MFYSTLLLAATALTGLVSAQNYSTSGPLYVVPSSVDYNLRLSWCRAQTNSCPQICGGQANPNTCDANSLNYTCTCSNGAQPNISAYDQTIPSFVCGAWRGDCVAAHPMDLPGQTACLSVVCGNRNASSGLSASSSMSSSAVASSSASASGSAAAAPASGSASATGSATRSTSSAAATGSSAGSSSAAAASATPSGAAVAMSVAKNYGTGILAAGLFAFFGMAL</sequence>
<protein>
    <recommendedName>
        <fullName evidence="2">DUF7707 domain-containing protein</fullName>
    </recommendedName>
</protein>
<dbReference type="PANTHER" id="PTHR38118:SF2">
    <property type="entry name" value="CDP-ALCOHOL PHOSPHATIDYLTRANSFERASE PROTEIN"/>
    <property type="match status" value="1"/>
</dbReference>
<dbReference type="GeneID" id="19111933"/>
<organism evidence="3 4">
    <name type="scientific">Baudoinia panamericana (strain UAMH 10762)</name>
    <name type="common">Angels' share fungus</name>
    <name type="synonym">Baudoinia compniacensis (strain UAMH 10762)</name>
    <dbReference type="NCBI Taxonomy" id="717646"/>
    <lineage>
        <taxon>Eukaryota</taxon>
        <taxon>Fungi</taxon>
        <taxon>Dikarya</taxon>
        <taxon>Ascomycota</taxon>
        <taxon>Pezizomycotina</taxon>
        <taxon>Dothideomycetes</taxon>
        <taxon>Dothideomycetidae</taxon>
        <taxon>Mycosphaerellales</taxon>
        <taxon>Teratosphaeriaceae</taxon>
        <taxon>Baudoinia</taxon>
    </lineage>
</organism>
<evidence type="ECO:0000256" key="1">
    <source>
        <dbReference type="SAM" id="SignalP"/>
    </source>
</evidence>
<gene>
    <name evidence="3" type="ORF">BAUCODRAFT_330190</name>
</gene>
<dbReference type="PANTHER" id="PTHR38118">
    <property type="entry name" value="ANCHORED CELL WALL PROTEIN 11-RELATED"/>
    <property type="match status" value="1"/>
</dbReference>
<dbReference type="eggNOG" id="ENOG502SSWV">
    <property type="taxonomic scope" value="Eukaryota"/>
</dbReference>
<feature type="domain" description="DUF7707" evidence="2">
    <location>
        <begin position="30"/>
        <end position="125"/>
    </location>
</feature>
<keyword evidence="4" id="KW-1185">Reference proteome</keyword>
<name>M2MXY5_BAUPA</name>
<dbReference type="RefSeq" id="XP_007681791.1">
    <property type="nucleotide sequence ID" value="XM_007683601.1"/>
</dbReference>
<evidence type="ECO:0000313" key="4">
    <source>
        <dbReference type="Proteomes" id="UP000011761"/>
    </source>
</evidence>
<dbReference type="HOGENOM" id="CLU_084512_1_0_1"/>
<dbReference type="OrthoDB" id="2121879at2759"/>
<reference evidence="3 4" key="1">
    <citation type="journal article" date="2012" name="PLoS Pathog.">
        <title>Diverse lifestyles and strategies of plant pathogenesis encoded in the genomes of eighteen Dothideomycetes fungi.</title>
        <authorList>
            <person name="Ohm R.A."/>
            <person name="Feau N."/>
            <person name="Henrissat B."/>
            <person name="Schoch C.L."/>
            <person name="Horwitz B.A."/>
            <person name="Barry K.W."/>
            <person name="Condon B.J."/>
            <person name="Copeland A.C."/>
            <person name="Dhillon B."/>
            <person name="Glaser F."/>
            <person name="Hesse C.N."/>
            <person name="Kosti I."/>
            <person name="LaButti K."/>
            <person name="Lindquist E.A."/>
            <person name="Lucas S."/>
            <person name="Salamov A.A."/>
            <person name="Bradshaw R.E."/>
            <person name="Ciuffetti L."/>
            <person name="Hamelin R.C."/>
            <person name="Kema G.H.J."/>
            <person name="Lawrence C."/>
            <person name="Scott J.A."/>
            <person name="Spatafora J.W."/>
            <person name="Turgeon B.G."/>
            <person name="de Wit P.J.G.M."/>
            <person name="Zhong S."/>
            <person name="Goodwin S.B."/>
            <person name="Grigoriev I.V."/>
        </authorList>
    </citation>
    <scope>NUCLEOTIDE SEQUENCE [LARGE SCALE GENOMIC DNA]</scope>
    <source>
        <strain evidence="3 4">UAMH 10762</strain>
    </source>
</reference>
<dbReference type="AlphaFoldDB" id="M2MXY5"/>
<evidence type="ECO:0000313" key="3">
    <source>
        <dbReference type="EMBL" id="EMC91494.1"/>
    </source>
</evidence>